<sequence length="167" mass="17440">MRITNVRVTKACLVTTTLAAALGATVAMSAPASAAAPTASTAVQTAPLSQSAAAKRTAAQAIQWYSSRKGSTAYEGYCEKAARLAWARTTHHPTAIDHWRSSDGARHTTGTPPKGAFVFWNISSAGHVGIADGKGGFWATSVKGRIGHASSVHYYGHYLGWKPGNAN</sequence>
<comment type="caution">
    <text evidence="2">The sequence shown here is derived from an EMBL/GenBank/DDBJ whole genome shotgun (WGS) entry which is preliminary data.</text>
</comment>
<evidence type="ECO:0000256" key="1">
    <source>
        <dbReference type="SAM" id="SignalP"/>
    </source>
</evidence>
<accession>A0ABV5YS65</accession>
<feature type="chain" id="PRO_5046162176" evidence="1">
    <location>
        <begin position="35"/>
        <end position="167"/>
    </location>
</feature>
<organism evidence="2 3">
    <name type="scientific">Actinoallomurus acaciae</name>
    <dbReference type="NCBI Taxonomy" id="502577"/>
    <lineage>
        <taxon>Bacteria</taxon>
        <taxon>Bacillati</taxon>
        <taxon>Actinomycetota</taxon>
        <taxon>Actinomycetes</taxon>
        <taxon>Streptosporangiales</taxon>
        <taxon>Thermomonosporaceae</taxon>
        <taxon>Actinoallomurus</taxon>
    </lineage>
</organism>
<protein>
    <submittedName>
        <fullName evidence="2">CHAP domain-containing protein</fullName>
    </submittedName>
</protein>
<dbReference type="RefSeq" id="WP_378210874.1">
    <property type="nucleotide sequence ID" value="NZ_JBHLZP010000441.1"/>
</dbReference>
<proteinExistence type="predicted"/>
<dbReference type="Proteomes" id="UP001589627">
    <property type="component" value="Unassembled WGS sequence"/>
</dbReference>
<feature type="signal peptide" evidence="1">
    <location>
        <begin position="1"/>
        <end position="34"/>
    </location>
</feature>
<keyword evidence="1" id="KW-0732">Signal</keyword>
<evidence type="ECO:0000313" key="2">
    <source>
        <dbReference type="EMBL" id="MFB9837927.1"/>
    </source>
</evidence>
<dbReference type="EMBL" id="JBHLZP010000441">
    <property type="protein sequence ID" value="MFB9837927.1"/>
    <property type="molecule type" value="Genomic_DNA"/>
</dbReference>
<reference evidence="2 3" key="1">
    <citation type="submission" date="2024-09" db="EMBL/GenBank/DDBJ databases">
        <authorList>
            <person name="Sun Q."/>
            <person name="Mori K."/>
        </authorList>
    </citation>
    <scope>NUCLEOTIDE SEQUENCE [LARGE SCALE GENOMIC DNA]</scope>
    <source>
        <strain evidence="2 3">TBRC 0563</strain>
    </source>
</reference>
<evidence type="ECO:0000313" key="3">
    <source>
        <dbReference type="Proteomes" id="UP001589627"/>
    </source>
</evidence>
<gene>
    <name evidence="2" type="ORF">ACFFNX_37765</name>
</gene>
<name>A0ABV5YS65_9ACTN</name>
<keyword evidence="3" id="KW-1185">Reference proteome</keyword>